<dbReference type="KEGG" id="api:103311590"/>
<dbReference type="InterPro" id="IPR008042">
    <property type="entry name" value="Retrotrans_Pao"/>
</dbReference>
<dbReference type="RefSeq" id="XP_008189485.1">
    <property type="nucleotide sequence ID" value="XM_008191263.1"/>
</dbReference>
<protein>
    <submittedName>
        <fullName evidence="1">Uncharacterized protein</fullName>
    </submittedName>
</protein>
<accession>A0A8R2FCX4</accession>
<dbReference type="EnsemblMetazoa" id="XM_008191263.1">
    <property type="protein sequence ID" value="XP_008189485.1"/>
    <property type="gene ID" value="LOC103311590"/>
</dbReference>
<reference evidence="2" key="1">
    <citation type="submission" date="2010-06" db="EMBL/GenBank/DDBJ databases">
        <authorList>
            <person name="Jiang H."/>
            <person name="Abraham K."/>
            <person name="Ali S."/>
            <person name="Alsbrooks S.L."/>
            <person name="Anim B.N."/>
            <person name="Anosike U.S."/>
            <person name="Attaway T."/>
            <person name="Bandaranaike D.P."/>
            <person name="Battles P.K."/>
            <person name="Bell S.N."/>
            <person name="Bell A.V."/>
            <person name="Beltran B."/>
            <person name="Bickham C."/>
            <person name="Bustamante Y."/>
            <person name="Caleb T."/>
            <person name="Canada A."/>
            <person name="Cardenas V."/>
            <person name="Carter K."/>
            <person name="Chacko J."/>
            <person name="Chandrabose M.N."/>
            <person name="Chavez D."/>
            <person name="Chavez A."/>
            <person name="Chen L."/>
            <person name="Chu H.-S."/>
            <person name="Claassen K.J."/>
            <person name="Cockrell R."/>
            <person name="Collins M."/>
            <person name="Cooper J.A."/>
            <person name="Cree A."/>
            <person name="Curry S.M."/>
            <person name="Da Y."/>
            <person name="Dao M.D."/>
            <person name="Das B."/>
            <person name="Davila M.-L."/>
            <person name="Davy-Carroll L."/>
            <person name="Denson S."/>
            <person name="Dinh H."/>
            <person name="Ebong V.E."/>
            <person name="Edwards J.R."/>
            <person name="Egan A."/>
            <person name="El-Daye J."/>
            <person name="Escobedo L."/>
            <person name="Fernandez S."/>
            <person name="Fernando P.R."/>
            <person name="Flagg N."/>
            <person name="Forbes L.D."/>
            <person name="Fowler R.G."/>
            <person name="Fu Q."/>
            <person name="Gabisi R.A."/>
            <person name="Ganer J."/>
            <person name="Garbino Pronczuk A."/>
            <person name="Garcia R.M."/>
            <person name="Garner T."/>
            <person name="Garrett T.E."/>
            <person name="Gonzalez D.A."/>
            <person name="Hamid H."/>
            <person name="Hawkins E.S."/>
            <person name="Hirani K."/>
            <person name="Hogues M.E."/>
            <person name="Hollins B."/>
            <person name="Hsiao C.-H."/>
            <person name="Jabil R."/>
            <person name="James M.L."/>
            <person name="Jhangiani S.N."/>
            <person name="Johnson B."/>
            <person name="Johnson Q."/>
            <person name="Joshi V."/>
            <person name="Kalu J.B."/>
            <person name="Kam C."/>
            <person name="Kashfia A."/>
            <person name="Keebler J."/>
            <person name="Kisamo H."/>
            <person name="Kovar C.L."/>
            <person name="Lago L.A."/>
            <person name="Lai C.-Y."/>
            <person name="Laidlaw J."/>
            <person name="Lara F."/>
            <person name="Le T.-K."/>
            <person name="Lee S.L."/>
            <person name="Legall F.H."/>
            <person name="Lemon S.J."/>
            <person name="Lewis L.R."/>
            <person name="Li B."/>
            <person name="Liu Y."/>
            <person name="Liu Y.-S."/>
            <person name="Lopez J."/>
            <person name="Lozado R.J."/>
            <person name="Lu J."/>
            <person name="Madu R.C."/>
            <person name="Maheshwari M."/>
            <person name="Maheshwari R."/>
            <person name="Malloy K."/>
            <person name="Martinez E."/>
            <person name="Mathew T."/>
            <person name="Mercado I.C."/>
            <person name="Mercado C."/>
            <person name="Meyer B."/>
            <person name="Montgomery K."/>
            <person name="Morgan M.B."/>
            <person name="Munidasa M."/>
            <person name="Nazareth L.V."/>
            <person name="Nelson J."/>
            <person name="Ng B.M."/>
            <person name="Nguyen N.B."/>
            <person name="Nguyen P.Q."/>
            <person name="Nguyen T."/>
            <person name="Obregon M."/>
            <person name="Okwuonu G.O."/>
            <person name="Onwere C.G."/>
            <person name="Orozco G."/>
            <person name="Parra A."/>
            <person name="Patel S."/>
            <person name="Patil S."/>
            <person name="Perez A."/>
            <person name="Perez Y."/>
            <person name="Pham C."/>
            <person name="Primus E.L."/>
            <person name="Pu L.-L."/>
            <person name="Puazo M."/>
            <person name="Qin X."/>
            <person name="Quiroz J.B."/>
            <person name="Reese J."/>
            <person name="Richards S."/>
            <person name="Rives C.M."/>
            <person name="Robberts R."/>
            <person name="Ruiz S.J."/>
            <person name="Ruiz M.J."/>
            <person name="Santibanez J."/>
            <person name="Schneider B.W."/>
            <person name="Sisson I."/>
            <person name="Smith M."/>
            <person name="Sodergren E."/>
            <person name="Song X.-Z."/>
            <person name="Song B.B."/>
            <person name="Summersgill H."/>
            <person name="Thelus R."/>
            <person name="Thornton R.D."/>
            <person name="Trejos Z.Y."/>
            <person name="Usmani K."/>
            <person name="Vattathil S."/>
            <person name="Villasana D."/>
            <person name="Walker D.L."/>
            <person name="Wang S."/>
            <person name="Wang K."/>
            <person name="White C.S."/>
            <person name="Williams A.C."/>
            <person name="Williamson J."/>
            <person name="Wilson K."/>
            <person name="Woghiren I.O."/>
            <person name="Woodworth J.R."/>
            <person name="Worley K.C."/>
            <person name="Wright R.A."/>
            <person name="Wu W."/>
            <person name="Young L."/>
            <person name="Zhang L."/>
            <person name="Zhang J."/>
            <person name="Zhu Y."/>
            <person name="Muzny D.M."/>
            <person name="Weinstock G."/>
            <person name="Gibbs R.A."/>
        </authorList>
    </citation>
    <scope>NUCLEOTIDE SEQUENCE [LARGE SCALE GENOMIC DNA]</scope>
    <source>
        <strain evidence="2">LSR1</strain>
    </source>
</reference>
<dbReference type="Pfam" id="PF05380">
    <property type="entry name" value="Peptidase_A17"/>
    <property type="match status" value="1"/>
</dbReference>
<dbReference type="PANTHER" id="PTHR47331:SF4">
    <property type="entry name" value="PEPTIDASE S1 DOMAIN-CONTAINING PROTEIN"/>
    <property type="match status" value="1"/>
</dbReference>
<dbReference type="InterPro" id="IPR043502">
    <property type="entry name" value="DNA/RNA_pol_sf"/>
</dbReference>
<evidence type="ECO:0000313" key="1">
    <source>
        <dbReference type="EnsemblMetazoa" id="XP_008189485.1"/>
    </source>
</evidence>
<reference evidence="1" key="2">
    <citation type="submission" date="2022-06" db="UniProtKB">
        <authorList>
            <consortium name="EnsemblMetazoa"/>
        </authorList>
    </citation>
    <scope>IDENTIFICATION</scope>
</reference>
<dbReference type="GO" id="GO:0071897">
    <property type="term" value="P:DNA biosynthetic process"/>
    <property type="evidence" value="ECO:0007669"/>
    <property type="project" value="UniProtKB-ARBA"/>
</dbReference>
<evidence type="ECO:0000313" key="2">
    <source>
        <dbReference type="Proteomes" id="UP000007819"/>
    </source>
</evidence>
<organism evidence="1 2">
    <name type="scientific">Acyrthosiphon pisum</name>
    <name type="common">Pea aphid</name>
    <dbReference type="NCBI Taxonomy" id="7029"/>
    <lineage>
        <taxon>Eukaryota</taxon>
        <taxon>Metazoa</taxon>
        <taxon>Ecdysozoa</taxon>
        <taxon>Arthropoda</taxon>
        <taxon>Hexapoda</taxon>
        <taxon>Insecta</taxon>
        <taxon>Pterygota</taxon>
        <taxon>Neoptera</taxon>
        <taxon>Paraneoptera</taxon>
        <taxon>Hemiptera</taxon>
        <taxon>Sternorrhyncha</taxon>
        <taxon>Aphidomorpha</taxon>
        <taxon>Aphidoidea</taxon>
        <taxon>Aphididae</taxon>
        <taxon>Macrosiphini</taxon>
        <taxon>Acyrthosiphon</taxon>
    </lineage>
</organism>
<sequence>MYKDFMYGYEYSNHMKLVQPGEQQPLIYLPHNHVCRLDSSSTKLRVVFDGSSKMNDGCSLNDRLYRGHKLQKNIVDVITHFRFPALVFTANIRQMFRQIQVHGEDQQFQGIVWRDDSSKPIQSYRLSTVTYGLITSPYHALRVLKQLALDEQNNYPIGSKILLNDFYVDEVMNGGDNLSEVLHKIQELTALLNQGGFELRKWASNHREALQHIPSEHQIKEISFKEDIDFTIKILGINWNTTNNTFTFKAEPMKVISHLTKRELLSKIARNFDPCGWLAPLVVVAKLIMQQLWQERLEWDDTIPQHLFNAWKIHRTSFKFLNTFKVPRHIMNSSAHSTFLLHGFGDSSEKAYAAVVYLVSTQKHSASMLLTAKTRVAPIKKMTIPRLELCGALLLAELTNALLKSTNINIQSVNLWLDSIVTLHWIGSDPARWLTFVSNRVGQIQTLTPSAVWRYVPSADNPADVASRGSNGQELTANQLWWNGPRWLTTPAEWPVADNYENSTFNIEERTVQCSMAITTTSGTSSSLQLLNRHSNLERLLRIVSYIIQFCRNCRPKANPTAGSCTVSERR</sequence>
<dbReference type="SUPFAM" id="SSF56672">
    <property type="entry name" value="DNA/RNA polymerases"/>
    <property type="match status" value="1"/>
</dbReference>
<proteinExistence type="predicted"/>
<dbReference type="PANTHER" id="PTHR47331">
    <property type="entry name" value="PHD-TYPE DOMAIN-CONTAINING PROTEIN"/>
    <property type="match status" value="1"/>
</dbReference>
<name>A0A8R2FCX4_ACYPI</name>
<dbReference type="Proteomes" id="UP000007819">
    <property type="component" value="Unassembled WGS sequence"/>
</dbReference>
<keyword evidence="2" id="KW-1185">Reference proteome</keyword>
<dbReference type="GeneID" id="103311590"/>
<dbReference type="OrthoDB" id="6622909at2759"/>
<dbReference type="AlphaFoldDB" id="A0A8R2FCX4"/>